<dbReference type="AlphaFoldDB" id="A0A562SI26"/>
<dbReference type="EMBL" id="VLLG01000008">
    <property type="protein sequence ID" value="TWI80912.1"/>
    <property type="molecule type" value="Genomic_DNA"/>
</dbReference>
<dbReference type="Proteomes" id="UP000316778">
    <property type="component" value="Unassembled WGS sequence"/>
</dbReference>
<gene>
    <name evidence="1" type="ORF">LX66_5517</name>
</gene>
<keyword evidence="2" id="KW-1185">Reference proteome</keyword>
<organism evidence="1 2">
    <name type="scientific">Chitinophaga japonensis</name>
    <name type="common">Flexibacter japonensis</name>
    <dbReference type="NCBI Taxonomy" id="104662"/>
    <lineage>
        <taxon>Bacteria</taxon>
        <taxon>Pseudomonadati</taxon>
        <taxon>Bacteroidota</taxon>
        <taxon>Chitinophagia</taxon>
        <taxon>Chitinophagales</taxon>
        <taxon>Chitinophagaceae</taxon>
        <taxon>Chitinophaga</taxon>
    </lineage>
</organism>
<sequence>MQINNRARGNLLLLLAGLLSVALVIAVNLEWYKDLWGYWNDCRRQVFRPGLEQRKAERLGNMYTLSKAIALALRKERQKEKVVVLLPPTPYFRKKGLNYHVPEPAVFYYYTGMKTVWPDTKDTAAITHVVEMKRRALVIRRIRNREQLSAVLAEFRKYKITL</sequence>
<reference evidence="1 2" key="1">
    <citation type="journal article" date="2013" name="Stand. Genomic Sci.">
        <title>Genomic Encyclopedia of Type Strains, Phase I: The one thousand microbial genomes (KMG-I) project.</title>
        <authorList>
            <person name="Kyrpides N.C."/>
            <person name="Woyke T."/>
            <person name="Eisen J.A."/>
            <person name="Garrity G."/>
            <person name="Lilburn T.G."/>
            <person name="Beck B.J."/>
            <person name="Whitman W.B."/>
            <person name="Hugenholtz P."/>
            <person name="Klenk H.P."/>
        </authorList>
    </citation>
    <scope>NUCLEOTIDE SEQUENCE [LARGE SCALE GENOMIC DNA]</scope>
    <source>
        <strain evidence="1 2">DSM 13484</strain>
    </source>
</reference>
<evidence type="ECO:0000313" key="2">
    <source>
        <dbReference type="Proteomes" id="UP000316778"/>
    </source>
</evidence>
<dbReference type="RefSeq" id="WP_145719463.1">
    <property type="nucleotide sequence ID" value="NZ_BAAAFY010000003.1"/>
</dbReference>
<comment type="caution">
    <text evidence="1">The sequence shown here is derived from an EMBL/GenBank/DDBJ whole genome shotgun (WGS) entry which is preliminary data.</text>
</comment>
<protein>
    <submittedName>
        <fullName evidence="1">Uncharacterized protein</fullName>
    </submittedName>
</protein>
<proteinExistence type="predicted"/>
<dbReference type="OrthoDB" id="667491at2"/>
<accession>A0A562SI26</accession>
<name>A0A562SI26_CHIJA</name>
<evidence type="ECO:0000313" key="1">
    <source>
        <dbReference type="EMBL" id="TWI80912.1"/>
    </source>
</evidence>